<organism evidence="5 6">
    <name type="scientific">Helicobacter brantae</name>
    <dbReference type="NCBI Taxonomy" id="375927"/>
    <lineage>
        <taxon>Bacteria</taxon>
        <taxon>Pseudomonadati</taxon>
        <taxon>Campylobacterota</taxon>
        <taxon>Epsilonproteobacteria</taxon>
        <taxon>Campylobacterales</taxon>
        <taxon>Helicobacteraceae</taxon>
        <taxon>Helicobacter</taxon>
    </lineage>
</organism>
<dbReference type="InterPro" id="IPR049381">
    <property type="entry name" value="UbiD-like_C"/>
</dbReference>
<evidence type="ECO:0000259" key="2">
    <source>
        <dbReference type="Pfam" id="PF01977"/>
    </source>
</evidence>
<keyword evidence="6" id="KW-1185">Reference proteome</keyword>
<feature type="domain" description="3-octaprenyl-4-hydroxybenzoate carboxy-lyase-like N-terminal" evidence="3">
    <location>
        <begin position="6"/>
        <end position="87"/>
    </location>
</feature>
<dbReference type="OrthoDB" id="9809841at2"/>
<feature type="domain" description="3-octaprenyl-4-hydroxybenzoate carboxy-lyase-like Rift-related" evidence="2">
    <location>
        <begin position="120"/>
        <end position="315"/>
    </location>
</feature>
<dbReference type="InterPro" id="IPR048304">
    <property type="entry name" value="UbiD_Rift_dom"/>
</dbReference>
<dbReference type="Proteomes" id="UP000257045">
    <property type="component" value="Unassembled WGS sequence"/>
</dbReference>
<dbReference type="NCBIfam" id="TIGR00148">
    <property type="entry name" value="UbiD family decarboxylase"/>
    <property type="match status" value="1"/>
</dbReference>
<evidence type="ECO:0000259" key="4">
    <source>
        <dbReference type="Pfam" id="PF20696"/>
    </source>
</evidence>
<dbReference type="Gene3D" id="3.40.1670.10">
    <property type="entry name" value="UbiD C-terminal domain-like"/>
    <property type="match status" value="1"/>
</dbReference>
<dbReference type="Pfam" id="PF01977">
    <property type="entry name" value="UbiD"/>
    <property type="match status" value="1"/>
</dbReference>
<dbReference type="InterPro" id="IPR022390">
    <property type="entry name" value="HBDC"/>
</dbReference>
<feature type="domain" description="3-octaprenyl-4-hydroxybenzoate carboxy-lyase-like C-terminal" evidence="4">
    <location>
        <begin position="320"/>
        <end position="442"/>
    </location>
</feature>
<dbReference type="NCBIfam" id="TIGR03701">
    <property type="entry name" value="mena_SCO4490"/>
    <property type="match status" value="1"/>
</dbReference>
<dbReference type="AlphaFoldDB" id="A0A3D8J3U3"/>
<gene>
    <name evidence="5" type="ORF">CQA58_02980</name>
</gene>
<sequence>MQSFINLAKEKNLLKIIDTPLDVELEIPYISYIEVKKKDAKALLFTHPKKGDKIYDTPVLTNIFGSFELLNLIVGKDIESIANQIQNLLKLSPPKTWIEKITKAKELFALRHAFPKILSTQGECQEVVISNPSLLELPILKTWQRDGGAFITMGQVYTQSLEGGVRNLGMYRLQIFDDKRLALHWQIHKDSNHFFHQYKKAGVKMPVSIALGGDPLYTWCGQAPMPYGAFELMLYGLIREKKVRLVKSITNPIMIPSDVDFVIEGWVDPSKMELEGPFGDHTGYYTPIEPYPVLEVSAITHKRSPIFPATVVGKPPLEDKYMGYLTERVFLPMLKTTAHGLVDYHMPENGVFHNLILAQIAPNYPAHSQQIMHAFWGMGQMSFVKHAIFVNTNSPSLTDYPSLTSHILNRFHPSKLLITEGICDALDHSSPSFARGGKLGVDVSGEEVKREDFELMGDGELLQKIQELMPEARLLRQYFTHTHNPITILGVKKDNHSLLPSLQKLQALQNHLSILIAVDEEKNDLDNPYMLVWRITNNIDAKRDILILGNMVYIDATDKGLCDGYMREWPLETDCDEGVIKSLRERGLLEVSDEFLHHFHITHSSQTLNKH</sequence>
<evidence type="ECO:0000259" key="3">
    <source>
        <dbReference type="Pfam" id="PF20695"/>
    </source>
</evidence>
<dbReference type="Pfam" id="PF20696">
    <property type="entry name" value="UbiD_C"/>
    <property type="match status" value="1"/>
</dbReference>
<dbReference type="SUPFAM" id="SSF50475">
    <property type="entry name" value="FMN-binding split barrel"/>
    <property type="match status" value="1"/>
</dbReference>
<dbReference type="RefSeq" id="WP_115569235.1">
    <property type="nucleotide sequence ID" value="NZ_NXLV01000003.1"/>
</dbReference>
<evidence type="ECO:0000313" key="5">
    <source>
        <dbReference type="EMBL" id="RDU71524.1"/>
    </source>
</evidence>
<accession>A0A3D8J3U3</accession>
<dbReference type="PANTHER" id="PTHR30108">
    <property type="entry name" value="3-OCTAPRENYL-4-HYDROXYBENZOATE CARBOXY-LYASE-RELATED"/>
    <property type="match status" value="1"/>
</dbReference>
<protein>
    <submittedName>
        <fullName evidence="5">Menaquinone biosynthesis decarboxylase</fullName>
    </submittedName>
</protein>
<dbReference type="PANTHER" id="PTHR30108:SF17">
    <property type="entry name" value="FERULIC ACID DECARBOXYLASE 1"/>
    <property type="match status" value="1"/>
</dbReference>
<dbReference type="EMBL" id="NXLV01000003">
    <property type="protein sequence ID" value="RDU71524.1"/>
    <property type="molecule type" value="Genomic_DNA"/>
</dbReference>
<reference evidence="5 6" key="1">
    <citation type="submission" date="2018-04" db="EMBL/GenBank/DDBJ databases">
        <title>Novel Campyloabacter and Helicobacter Species and Strains.</title>
        <authorList>
            <person name="Mannion A.J."/>
            <person name="Shen Z."/>
            <person name="Fox J.G."/>
        </authorList>
    </citation>
    <scope>NUCLEOTIDE SEQUENCE [LARGE SCALE GENOMIC DNA]</scope>
    <source>
        <strain evidence="5 6">MIT 04-9366</strain>
    </source>
</reference>
<comment type="caution">
    <text evidence="5">The sequence shown here is derived from an EMBL/GenBank/DDBJ whole genome shotgun (WGS) entry which is preliminary data.</text>
</comment>
<dbReference type="GO" id="GO:0005829">
    <property type="term" value="C:cytosol"/>
    <property type="evidence" value="ECO:0007669"/>
    <property type="project" value="TreeGrafter"/>
</dbReference>
<dbReference type="GO" id="GO:0006744">
    <property type="term" value="P:ubiquinone biosynthetic process"/>
    <property type="evidence" value="ECO:0007669"/>
    <property type="project" value="TreeGrafter"/>
</dbReference>
<evidence type="ECO:0000256" key="1">
    <source>
        <dbReference type="ARBA" id="ARBA00010021"/>
    </source>
</evidence>
<evidence type="ECO:0000313" key="6">
    <source>
        <dbReference type="Proteomes" id="UP000257045"/>
    </source>
</evidence>
<dbReference type="Pfam" id="PF20695">
    <property type="entry name" value="UbiD_N"/>
    <property type="match status" value="1"/>
</dbReference>
<dbReference type="SUPFAM" id="SSF143968">
    <property type="entry name" value="UbiD C-terminal domain-like"/>
    <property type="match status" value="2"/>
</dbReference>
<dbReference type="InterPro" id="IPR002830">
    <property type="entry name" value="UbiD"/>
</dbReference>
<comment type="similarity">
    <text evidence="1">Belongs to the UbiD family.</text>
</comment>
<dbReference type="GO" id="GO:0008694">
    <property type="term" value="F:4-hydroxy-3-polyprenylbenzoate decarboxylase activity"/>
    <property type="evidence" value="ECO:0007669"/>
    <property type="project" value="TreeGrafter"/>
</dbReference>
<name>A0A3D8J3U3_9HELI</name>
<proteinExistence type="inferred from homology"/>
<dbReference type="InterPro" id="IPR049383">
    <property type="entry name" value="UbiD-like_N"/>
</dbReference>